<proteinExistence type="predicted"/>
<gene>
    <name evidence="4" type="ORF">JO380_000668</name>
</gene>
<accession>A0ABU0GG32</accession>
<evidence type="ECO:0000259" key="3">
    <source>
        <dbReference type="PROSITE" id="PS51736"/>
    </source>
</evidence>
<organism evidence="4 5">
    <name type="scientific">Cellulomonas iranensis</name>
    <dbReference type="NCBI Taxonomy" id="76862"/>
    <lineage>
        <taxon>Bacteria</taxon>
        <taxon>Bacillati</taxon>
        <taxon>Actinomycetota</taxon>
        <taxon>Actinomycetes</taxon>
        <taxon>Micrococcales</taxon>
        <taxon>Cellulomonadaceae</taxon>
        <taxon>Cellulomonas</taxon>
    </lineage>
</organism>
<comment type="caution">
    <text evidence="4">The sequence shown here is derived from an EMBL/GenBank/DDBJ whole genome shotgun (WGS) entry which is preliminary data.</text>
</comment>
<dbReference type="CDD" id="cd00338">
    <property type="entry name" value="Ser_Recombinase"/>
    <property type="match status" value="1"/>
</dbReference>
<evidence type="ECO:0000256" key="2">
    <source>
        <dbReference type="ARBA" id="ARBA00023172"/>
    </source>
</evidence>
<dbReference type="EMBL" id="JAUSVM010000001">
    <property type="protein sequence ID" value="MDQ0424287.1"/>
    <property type="molecule type" value="Genomic_DNA"/>
</dbReference>
<dbReference type="InterPro" id="IPR050639">
    <property type="entry name" value="SSR_resolvase"/>
</dbReference>
<dbReference type="SUPFAM" id="SSF53041">
    <property type="entry name" value="Resolvase-like"/>
    <property type="match status" value="1"/>
</dbReference>
<dbReference type="PROSITE" id="PS51736">
    <property type="entry name" value="RECOMBINASES_3"/>
    <property type="match status" value="1"/>
</dbReference>
<dbReference type="PANTHER" id="PTHR30461">
    <property type="entry name" value="DNA-INVERTASE FROM LAMBDOID PROPHAGE"/>
    <property type="match status" value="1"/>
</dbReference>
<keyword evidence="5" id="KW-1185">Reference proteome</keyword>
<sequence>MSTTEQADSGAGLDAQRAAIEAHAARAGLSIDGWHVDAGVSGSVAPADRPALAEALVALGAARSGVLLVAKSDRIARRTLDLLGLCALAERQGWSIVAVDGTVDQTTAHGRFMTTVMAGAAELERDLIRARTRDALAAKRAAGVRLGRPVTLPAEVRARVASERVGGATLQAIADGLNADQIHTARGGARWYASTVASVLKSLDHDAVTREAR</sequence>
<evidence type="ECO:0000313" key="5">
    <source>
        <dbReference type="Proteomes" id="UP001240250"/>
    </source>
</evidence>
<dbReference type="Pfam" id="PF07508">
    <property type="entry name" value="Recombinase"/>
    <property type="match status" value="1"/>
</dbReference>
<name>A0ABU0GG32_9CELL</name>
<evidence type="ECO:0000313" key="4">
    <source>
        <dbReference type="EMBL" id="MDQ0424287.1"/>
    </source>
</evidence>
<dbReference type="Proteomes" id="UP001240250">
    <property type="component" value="Unassembled WGS sequence"/>
</dbReference>
<reference evidence="4 5" key="1">
    <citation type="submission" date="2023-07" db="EMBL/GenBank/DDBJ databases">
        <title>Sequencing the genomes of 1000 actinobacteria strains.</title>
        <authorList>
            <person name="Klenk H.-P."/>
        </authorList>
    </citation>
    <scope>NUCLEOTIDE SEQUENCE [LARGE SCALE GENOMIC DNA]</scope>
    <source>
        <strain evidence="4 5">DSM 14785</strain>
    </source>
</reference>
<feature type="domain" description="Resolvase/invertase-type recombinase catalytic" evidence="3">
    <location>
        <begin position="1"/>
        <end position="143"/>
    </location>
</feature>
<protein>
    <submittedName>
        <fullName evidence="4">DNA invertase Pin-like site-specific DNA recombinase</fullName>
    </submittedName>
</protein>
<dbReference type="InterPro" id="IPR036162">
    <property type="entry name" value="Resolvase-like_N_sf"/>
</dbReference>
<dbReference type="Pfam" id="PF00239">
    <property type="entry name" value="Resolvase"/>
    <property type="match status" value="1"/>
</dbReference>
<keyword evidence="1" id="KW-0238">DNA-binding</keyword>
<keyword evidence="2" id="KW-0233">DNA recombination</keyword>
<dbReference type="InterPro" id="IPR006119">
    <property type="entry name" value="Resolv_N"/>
</dbReference>
<dbReference type="PANTHER" id="PTHR30461:SF2">
    <property type="entry name" value="SERINE RECOMBINASE PINE-RELATED"/>
    <property type="match status" value="1"/>
</dbReference>
<dbReference type="SMART" id="SM00857">
    <property type="entry name" value="Resolvase"/>
    <property type="match status" value="1"/>
</dbReference>
<evidence type="ECO:0000256" key="1">
    <source>
        <dbReference type="ARBA" id="ARBA00023125"/>
    </source>
</evidence>
<dbReference type="Gene3D" id="3.40.50.1390">
    <property type="entry name" value="Resolvase, N-terminal catalytic domain"/>
    <property type="match status" value="1"/>
</dbReference>
<dbReference type="InterPro" id="IPR011109">
    <property type="entry name" value="DNA_bind_recombinase_dom"/>
</dbReference>